<dbReference type="Proteomes" id="UP000774326">
    <property type="component" value="Unassembled WGS sequence"/>
</dbReference>
<comment type="caution">
    <text evidence="2">The sequence shown here is derived from an EMBL/GenBank/DDBJ whole genome shotgun (WGS) entry which is preliminary data.</text>
</comment>
<dbReference type="AlphaFoldDB" id="A0A9P8TP29"/>
<comment type="function">
    <text evidence="1">Component of the MICOS complex, a large protein complex of the mitochondrial inner membrane that plays crucial roles in the maintenance of crista junctions, inner membrane architecture, and formation of contact sites to the outer membrane.</text>
</comment>
<comment type="subunit">
    <text evidence="1">Component of the mitochondrial contact site and cristae organizing system (MICOS) complex.</text>
</comment>
<evidence type="ECO:0000313" key="2">
    <source>
        <dbReference type="EMBL" id="KAH3685416.1"/>
    </source>
</evidence>
<dbReference type="InterPro" id="IPR033181">
    <property type="entry name" value="Mic26_fungi"/>
</dbReference>
<gene>
    <name evidence="2" type="ORF">WICPIJ_003620</name>
</gene>
<dbReference type="OrthoDB" id="2399148at2759"/>
<accession>A0A9P8TP29</accession>
<evidence type="ECO:0000313" key="3">
    <source>
        <dbReference type="Proteomes" id="UP000774326"/>
    </source>
</evidence>
<dbReference type="PANTHER" id="PTHR28268">
    <property type="entry name" value="MICOS SUBUNIT MIC26"/>
    <property type="match status" value="1"/>
</dbReference>
<evidence type="ECO:0000256" key="1">
    <source>
        <dbReference type="RuleBase" id="RU363021"/>
    </source>
</evidence>
<keyword evidence="1" id="KW-0472">Membrane</keyword>
<organism evidence="2 3">
    <name type="scientific">Wickerhamomyces pijperi</name>
    <name type="common">Yeast</name>
    <name type="synonym">Pichia pijperi</name>
    <dbReference type="NCBI Taxonomy" id="599730"/>
    <lineage>
        <taxon>Eukaryota</taxon>
        <taxon>Fungi</taxon>
        <taxon>Dikarya</taxon>
        <taxon>Ascomycota</taxon>
        <taxon>Saccharomycotina</taxon>
        <taxon>Saccharomycetes</taxon>
        <taxon>Phaffomycetales</taxon>
        <taxon>Wickerhamomycetaceae</taxon>
        <taxon>Wickerhamomyces</taxon>
    </lineage>
</organism>
<reference evidence="2" key="2">
    <citation type="submission" date="2021-01" db="EMBL/GenBank/DDBJ databases">
        <authorList>
            <person name="Schikora-Tamarit M.A."/>
        </authorList>
    </citation>
    <scope>NUCLEOTIDE SEQUENCE</scope>
    <source>
        <strain evidence="2">CBS2887</strain>
    </source>
</reference>
<dbReference type="GO" id="GO:0042407">
    <property type="term" value="P:cristae formation"/>
    <property type="evidence" value="ECO:0007669"/>
    <property type="project" value="InterPro"/>
</dbReference>
<keyword evidence="3" id="KW-1185">Reference proteome</keyword>
<proteinExistence type="predicted"/>
<dbReference type="InterPro" id="IPR019166">
    <property type="entry name" value="MIC26/MIC27"/>
</dbReference>
<sequence length="217" mass="24191">MAARKFYEDEDSVTPLPGTTITASDVEIEALGPNKLINGSSIRSPTFLEVHIGLVRKSFDNLISNSINAVDNFAVAFHRKEESFTNTVSNLHRSEEELFPASLYILIGALSGTVLTRRSNVVFKAVAPLALGLIAFKYTLPQTYNNYAFFAHDLESQNLPQLTEKQDSFIKHVDQLATKTENEVVRATKTVESWSDNLKSSFKKFTGLKLDDDVTKE</sequence>
<name>A0A9P8TP29_WICPI</name>
<dbReference type="EMBL" id="JAEUBG010002028">
    <property type="protein sequence ID" value="KAH3685416.1"/>
    <property type="molecule type" value="Genomic_DNA"/>
</dbReference>
<dbReference type="PANTHER" id="PTHR28268:SF1">
    <property type="entry name" value="MICOS SUBUNIT MIC26"/>
    <property type="match status" value="1"/>
</dbReference>
<keyword evidence="1" id="KW-0496">Mitochondrion</keyword>
<keyword evidence="1" id="KW-0999">Mitochondrion inner membrane</keyword>
<dbReference type="GO" id="GO:0061617">
    <property type="term" value="C:MICOS complex"/>
    <property type="evidence" value="ECO:0007669"/>
    <property type="project" value="UniProtKB-UniRule"/>
</dbReference>
<comment type="subcellular location">
    <subcellularLocation>
        <location evidence="1">Mitochondrion inner membrane</location>
    </subcellularLocation>
</comment>
<dbReference type="Pfam" id="PF09769">
    <property type="entry name" value="ApoO"/>
    <property type="match status" value="1"/>
</dbReference>
<dbReference type="GO" id="GO:0044284">
    <property type="term" value="C:mitochondrial crista junction"/>
    <property type="evidence" value="ECO:0007669"/>
    <property type="project" value="TreeGrafter"/>
</dbReference>
<protein>
    <recommendedName>
        <fullName evidence="1">MICOS complex subunit</fullName>
    </recommendedName>
</protein>
<reference evidence="2" key="1">
    <citation type="journal article" date="2021" name="Open Biol.">
        <title>Shared evolutionary footprints suggest mitochondrial oxidative damage underlies multiple complex I losses in fungi.</title>
        <authorList>
            <person name="Schikora-Tamarit M.A."/>
            <person name="Marcet-Houben M."/>
            <person name="Nosek J."/>
            <person name="Gabaldon T."/>
        </authorList>
    </citation>
    <scope>NUCLEOTIDE SEQUENCE</scope>
    <source>
        <strain evidence="2">CBS2887</strain>
    </source>
</reference>